<gene>
    <name evidence="1" type="ORF">S01H4_45279</name>
</gene>
<reference evidence="1" key="1">
    <citation type="journal article" date="2014" name="Front. Microbiol.">
        <title>High frequency of phylogenetically diverse reductive dehalogenase-homologous genes in deep subseafloor sedimentary metagenomes.</title>
        <authorList>
            <person name="Kawai M."/>
            <person name="Futagami T."/>
            <person name="Toyoda A."/>
            <person name="Takaki Y."/>
            <person name="Nishi S."/>
            <person name="Hori S."/>
            <person name="Arai W."/>
            <person name="Tsubouchi T."/>
            <person name="Morono Y."/>
            <person name="Uchiyama I."/>
            <person name="Ito T."/>
            <person name="Fujiyama A."/>
            <person name="Inagaki F."/>
            <person name="Takami H."/>
        </authorList>
    </citation>
    <scope>NUCLEOTIDE SEQUENCE</scope>
    <source>
        <strain evidence="1">Expedition CK06-06</strain>
    </source>
</reference>
<name>X1BPP5_9ZZZZ</name>
<feature type="non-terminal residue" evidence="1">
    <location>
        <position position="65"/>
    </location>
</feature>
<dbReference type="Pfam" id="PF04404">
    <property type="entry name" value="ERF"/>
    <property type="match status" value="1"/>
</dbReference>
<dbReference type="EMBL" id="BART01025194">
    <property type="protein sequence ID" value="GAG97894.1"/>
    <property type="molecule type" value="Genomic_DNA"/>
</dbReference>
<proteinExistence type="predicted"/>
<dbReference type="InterPro" id="IPR007499">
    <property type="entry name" value="ERF_bacteria_virus"/>
</dbReference>
<dbReference type="AlphaFoldDB" id="X1BPP5"/>
<protein>
    <submittedName>
        <fullName evidence="1">Uncharacterized protein</fullName>
    </submittedName>
</protein>
<organism evidence="1">
    <name type="scientific">marine sediment metagenome</name>
    <dbReference type="NCBI Taxonomy" id="412755"/>
    <lineage>
        <taxon>unclassified sequences</taxon>
        <taxon>metagenomes</taxon>
        <taxon>ecological metagenomes</taxon>
    </lineage>
</organism>
<sequence length="65" mass="7332">MKELVEIQANLKAKKGQYNAFGKYHYRSCEDILEAVKPLLKAHDCVLTLSDTTHAIGSISSNFEY</sequence>
<evidence type="ECO:0000313" key="1">
    <source>
        <dbReference type="EMBL" id="GAG97894.1"/>
    </source>
</evidence>
<accession>X1BPP5</accession>
<comment type="caution">
    <text evidence="1">The sequence shown here is derived from an EMBL/GenBank/DDBJ whole genome shotgun (WGS) entry which is preliminary data.</text>
</comment>